<dbReference type="Proteomes" id="UP001172791">
    <property type="component" value="Unassembled WGS sequence"/>
</dbReference>
<evidence type="ECO:0000313" key="3">
    <source>
        <dbReference type="Proteomes" id="UP001172788"/>
    </source>
</evidence>
<evidence type="ECO:0000313" key="1">
    <source>
        <dbReference type="EMBL" id="MDN4574790.1"/>
    </source>
</evidence>
<evidence type="ECO:0000313" key="2">
    <source>
        <dbReference type="EMBL" id="MDN4580293.1"/>
    </source>
</evidence>
<dbReference type="EMBL" id="QAIC01000040">
    <property type="protein sequence ID" value="MDN4574790.1"/>
    <property type="molecule type" value="Genomic_DNA"/>
</dbReference>
<dbReference type="EMBL" id="QAID01000043">
    <property type="protein sequence ID" value="MDN4580293.1"/>
    <property type="molecule type" value="Genomic_DNA"/>
</dbReference>
<sequence length="253" mass="28631">MPLRSNVPTWLEPWHEFDFNLLSADMQQKVIAERQRWRQEVEAQQQARETLLNRLVTSVDIIASASVQDQTFYTLDNAVDITARAITAVLHDIPAEGAHTSEYWSDTCARHRERLRALVELGRLPVFDLRTGSAYVSESGLPNWTLCEGLGLARSGMVDFARCQGVEVREAQESEHKGTKKQNTMLRVVAALIHLRGEPRNDLAISKEIESWTEQRDICVSARTVTNYIKEIEKSLGLSRRELGLSGREDASD</sequence>
<proteinExistence type="predicted"/>
<gene>
    <name evidence="1" type="ORF">DBA34_16190</name>
    <name evidence="2" type="ORF">DBB29_19495</name>
</gene>
<protein>
    <submittedName>
        <fullName evidence="1">Uncharacterized protein</fullName>
    </submittedName>
</protein>
<comment type="caution">
    <text evidence="1">The sequence shown here is derived from an EMBL/GenBank/DDBJ whole genome shotgun (WGS) entry which is preliminary data.</text>
</comment>
<organism evidence="1 4">
    <name type="scientific">Pandoraea cepalis</name>
    <dbReference type="NCBI Taxonomy" id="2508294"/>
    <lineage>
        <taxon>Bacteria</taxon>
        <taxon>Pseudomonadati</taxon>
        <taxon>Pseudomonadota</taxon>
        <taxon>Betaproteobacteria</taxon>
        <taxon>Burkholderiales</taxon>
        <taxon>Burkholderiaceae</taxon>
        <taxon>Pandoraea</taxon>
    </lineage>
</organism>
<keyword evidence="3" id="KW-1185">Reference proteome</keyword>
<reference evidence="1" key="1">
    <citation type="submission" date="2018-04" db="EMBL/GenBank/DDBJ databases">
        <authorList>
            <person name="Jy Z."/>
        </authorList>
    </citation>
    <scope>NUCLEOTIDE SEQUENCE</scope>
    <source>
        <strain evidence="2">AS13</strain>
        <strain evidence="1">LA18</strain>
    </source>
</reference>
<accession>A0AAW7MQ46</accession>
<dbReference type="AlphaFoldDB" id="A0AAW7MQ46"/>
<dbReference type="Proteomes" id="UP001172788">
    <property type="component" value="Unassembled WGS sequence"/>
</dbReference>
<name>A0AAW7MQ46_9BURK</name>
<evidence type="ECO:0000313" key="4">
    <source>
        <dbReference type="Proteomes" id="UP001172791"/>
    </source>
</evidence>